<feature type="region of interest" description="Disordered" evidence="1">
    <location>
        <begin position="81"/>
        <end position="112"/>
    </location>
</feature>
<sequence length="134" mass="14774">MSRRPDASPLPQLAELAEDDDTAPSRADDNFHFKVHIVVNPEGAADVTVSGGITPQRSRLSPDVNQCQKVIPQVCRKNGAHKLTSRSRSVSPRASRFKRQLSGSRACTHTSGSEDSVKITKYELFLLLKDTIFK</sequence>
<evidence type="ECO:0000313" key="2">
    <source>
        <dbReference type="EMBL" id="KAJ9601208.1"/>
    </source>
</evidence>
<gene>
    <name evidence="2" type="ORF">L9F63_000628</name>
</gene>
<organism evidence="2 3">
    <name type="scientific">Diploptera punctata</name>
    <name type="common">Pacific beetle cockroach</name>
    <dbReference type="NCBI Taxonomy" id="6984"/>
    <lineage>
        <taxon>Eukaryota</taxon>
        <taxon>Metazoa</taxon>
        <taxon>Ecdysozoa</taxon>
        <taxon>Arthropoda</taxon>
        <taxon>Hexapoda</taxon>
        <taxon>Insecta</taxon>
        <taxon>Pterygota</taxon>
        <taxon>Neoptera</taxon>
        <taxon>Polyneoptera</taxon>
        <taxon>Dictyoptera</taxon>
        <taxon>Blattodea</taxon>
        <taxon>Blaberoidea</taxon>
        <taxon>Blaberidae</taxon>
        <taxon>Diplopterinae</taxon>
        <taxon>Diploptera</taxon>
    </lineage>
</organism>
<dbReference type="Proteomes" id="UP001233999">
    <property type="component" value="Unassembled WGS sequence"/>
</dbReference>
<dbReference type="EMBL" id="JASPKZ010000031">
    <property type="protein sequence ID" value="KAJ9601208.1"/>
    <property type="molecule type" value="Genomic_DNA"/>
</dbReference>
<reference evidence="2" key="1">
    <citation type="journal article" date="2023" name="IScience">
        <title>Live-bearing cockroach genome reveals convergent evolutionary mechanisms linked to viviparity in insects and beyond.</title>
        <authorList>
            <person name="Fouks B."/>
            <person name="Harrison M.C."/>
            <person name="Mikhailova A.A."/>
            <person name="Marchal E."/>
            <person name="English S."/>
            <person name="Carruthers M."/>
            <person name="Jennings E.C."/>
            <person name="Chiamaka E.L."/>
            <person name="Frigard R.A."/>
            <person name="Pippel M."/>
            <person name="Attardo G.M."/>
            <person name="Benoit J.B."/>
            <person name="Bornberg-Bauer E."/>
            <person name="Tobe S.S."/>
        </authorList>
    </citation>
    <scope>NUCLEOTIDE SEQUENCE</scope>
    <source>
        <strain evidence="2">Stay&amp;Tobe</strain>
    </source>
</reference>
<reference evidence="2" key="2">
    <citation type="submission" date="2023-05" db="EMBL/GenBank/DDBJ databases">
        <authorList>
            <person name="Fouks B."/>
        </authorList>
    </citation>
    <scope>NUCLEOTIDE SEQUENCE</scope>
    <source>
        <strain evidence="2">Stay&amp;Tobe</strain>
        <tissue evidence="2">Testes</tissue>
    </source>
</reference>
<accession>A0AAD8AP31</accession>
<proteinExistence type="predicted"/>
<evidence type="ECO:0000256" key="1">
    <source>
        <dbReference type="SAM" id="MobiDB-lite"/>
    </source>
</evidence>
<feature type="compositionally biased region" description="Polar residues" evidence="1">
    <location>
        <begin position="101"/>
        <end position="112"/>
    </location>
</feature>
<feature type="region of interest" description="Disordered" evidence="1">
    <location>
        <begin position="1"/>
        <end position="27"/>
    </location>
</feature>
<keyword evidence="3" id="KW-1185">Reference proteome</keyword>
<dbReference type="AlphaFoldDB" id="A0AAD8AP31"/>
<comment type="caution">
    <text evidence="2">The sequence shown here is derived from an EMBL/GenBank/DDBJ whole genome shotgun (WGS) entry which is preliminary data.</text>
</comment>
<protein>
    <submittedName>
        <fullName evidence="2">Uncharacterized protein</fullName>
    </submittedName>
</protein>
<evidence type="ECO:0000313" key="3">
    <source>
        <dbReference type="Proteomes" id="UP001233999"/>
    </source>
</evidence>
<name>A0AAD8AP31_DIPPU</name>